<dbReference type="Gene3D" id="1.25.40.280">
    <property type="entry name" value="alix/aip1 like domains"/>
    <property type="match status" value="1"/>
</dbReference>
<organism evidence="4 5">
    <name type="scientific">Calocera cornea HHB12733</name>
    <dbReference type="NCBI Taxonomy" id="1353952"/>
    <lineage>
        <taxon>Eukaryota</taxon>
        <taxon>Fungi</taxon>
        <taxon>Dikarya</taxon>
        <taxon>Basidiomycota</taxon>
        <taxon>Agaricomycotina</taxon>
        <taxon>Dacrymycetes</taxon>
        <taxon>Dacrymycetales</taxon>
        <taxon>Dacrymycetaceae</taxon>
        <taxon>Calocera</taxon>
    </lineage>
</organism>
<accession>A0A165FN23</accession>
<dbReference type="InterPro" id="IPR004328">
    <property type="entry name" value="BRO1_dom"/>
</dbReference>
<feature type="domain" description="BRO1" evidence="3">
    <location>
        <begin position="7"/>
        <end position="414"/>
    </location>
</feature>
<dbReference type="AlphaFoldDB" id="A0A165FN23"/>
<dbReference type="Gene3D" id="1.20.120.560">
    <property type="entry name" value="alix/aip1 in complex with the ypdl late domain"/>
    <property type="match status" value="1"/>
</dbReference>
<dbReference type="InterPro" id="IPR038499">
    <property type="entry name" value="BRO1_sf"/>
</dbReference>
<dbReference type="Pfam" id="PF03097">
    <property type="entry name" value="BRO1"/>
    <property type="match status" value="1"/>
</dbReference>
<protein>
    <submittedName>
        <fullName evidence="4">BRO1-domain-containing protein</fullName>
    </submittedName>
</protein>
<evidence type="ECO:0000259" key="3">
    <source>
        <dbReference type="PROSITE" id="PS51180"/>
    </source>
</evidence>
<proteinExistence type="inferred from homology"/>
<evidence type="ECO:0000313" key="5">
    <source>
        <dbReference type="Proteomes" id="UP000076842"/>
    </source>
</evidence>
<dbReference type="OrthoDB" id="64867at2759"/>
<evidence type="ECO:0000313" key="4">
    <source>
        <dbReference type="EMBL" id="KZT56974.1"/>
    </source>
</evidence>
<dbReference type="Gene3D" id="1.20.140.50">
    <property type="entry name" value="alix/aip1 like domains"/>
    <property type="match status" value="1"/>
</dbReference>
<sequence length="853" mass="94613">MAPAQINQLVIPPKVAAQVSFADSIRAYIHENLPTHPDAFRADIEQLDRLRSNALDGIEQRASQKVEALQTYLLHLLQLVKRLPPSVPSPLPYSPPFPPASFSLTAPPPPAEPNFQWEICNILWNLGAAWSARAGEEARKTSEAIGRAKKALESAAGAYRTLRADHIPVLRDAFGKSKSLPADLTESWLEVAERLMLAQSQECFWQAAVASGNIKNTTIAKLALAVAELYDSANQAMFSASPPISDSFPTAWLAHIEIKRNHFHAAAQLRQASADSEAHKYGEEIARLHLAAGFVKKGLAEARRGVSQLVVNDITSLSKAVNEHIARAERDNDLIYHQDVPAASSLPPIQARNVTNPSPVDGMKDPRRALGGKVLFEQLMPWAVTRAIFVYQERKKDWLEEEIIAKDEELDQIATRTLQELNLPAALDALERPVGLPPSLLGKAEEVRKAGGVKCVQALFADVGKIAESNLKILEDAYDILDLEASEDEGLRSANPGLQRPRSQEANATLVEQAARYSNLMQQARESDEQVLAKWEEWEEIIEKLEQSDEAIEEYVPSVGLSARSDPAQHQPLVHSRQLRVLLESLDDLKENRKRLVSQSRHAVTMDEASQADIVHKAELLGMDDVKPEMFEDLIQSLLSKFSSWTDKMHVQGEILSARLDEIREENLLFEELTLNDPTVKERERALQELDIAYHRYSEVLGNLTEGLNFYNGMARYLNDLRENCKAWVRDRRAEAEYLRSLQHRQATAPPAPRAAVSSDPSLGLNPVLQPPQTVVSSSSADGRHASYGLPAPDSHEWTPAPSLSQAPSDTRVLRIAADLPPPDSAEWEELPPLQPPATLKKHKGKATPKKGY</sequence>
<reference evidence="4 5" key="1">
    <citation type="journal article" date="2016" name="Mol. Biol. Evol.">
        <title>Comparative Genomics of Early-Diverging Mushroom-Forming Fungi Provides Insights into the Origins of Lignocellulose Decay Capabilities.</title>
        <authorList>
            <person name="Nagy L.G."/>
            <person name="Riley R."/>
            <person name="Tritt A."/>
            <person name="Adam C."/>
            <person name="Daum C."/>
            <person name="Floudas D."/>
            <person name="Sun H."/>
            <person name="Yadav J.S."/>
            <person name="Pangilinan J."/>
            <person name="Larsson K.H."/>
            <person name="Matsuura K."/>
            <person name="Barry K."/>
            <person name="Labutti K."/>
            <person name="Kuo R."/>
            <person name="Ohm R.A."/>
            <person name="Bhattacharya S.S."/>
            <person name="Shirouzu T."/>
            <person name="Yoshinaga Y."/>
            <person name="Martin F.M."/>
            <person name="Grigoriev I.V."/>
            <person name="Hibbett D.S."/>
        </authorList>
    </citation>
    <scope>NUCLEOTIDE SEQUENCE [LARGE SCALE GENOMIC DNA]</scope>
    <source>
        <strain evidence="4 5">HHB12733</strain>
    </source>
</reference>
<dbReference type="Proteomes" id="UP000076842">
    <property type="component" value="Unassembled WGS sequence"/>
</dbReference>
<feature type="region of interest" description="Disordered" evidence="2">
    <location>
        <begin position="744"/>
        <end position="853"/>
    </location>
</feature>
<feature type="compositionally biased region" description="Basic residues" evidence="2">
    <location>
        <begin position="840"/>
        <end position="853"/>
    </location>
</feature>
<name>A0A165FN23_9BASI</name>
<dbReference type="STRING" id="1353952.A0A165FN23"/>
<dbReference type="InterPro" id="IPR025304">
    <property type="entry name" value="ALIX_V_dom"/>
</dbReference>
<gene>
    <name evidence="4" type="ORF">CALCODRAFT_496819</name>
</gene>
<keyword evidence="5" id="KW-1185">Reference proteome</keyword>
<dbReference type="PANTHER" id="PTHR23030">
    <property type="entry name" value="PCD6 INTERACTING PROTEIN-RELATED"/>
    <property type="match status" value="1"/>
</dbReference>
<evidence type="ECO:0000256" key="2">
    <source>
        <dbReference type="SAM" id="MobiDB-lite"/>
    </source>
</evidence>
<dbReference type="Pfam" id="PF13949">
    <property type="entry name" value="ALIX_LYPXL_bnd"/>
    <property type="match status" value="1"/>
</dbReference>
<comment type="similarity">
    <text evidence="1">Belongs to the palA/RIM20 family.</text>
</comment>
<evidence type="ECO:0000256" key="1">
    <source>
        <dbReference type="ARBA" id="ARBA00038154"/>
    </source>
</evidence>
<dbReference type="GO" id="GO:0005768">
    <property type="term" value="C:endosome"/>
    <property type="evidence" value="ECO:0007669"/>
    <property type="project" value="TreeGrafter"/>
</dbReference>
<dbReference type="EMBL" id="KV423970">
    <property type="protein sequence ID" value="KZT56974.1"/>
    <property type="molecule type" value="Genomic_DNA"/>
</dbReference>
<dbReference type="PROSITE" id="PS51180">
    <property type="entry name" value="BRO1"/>
    <property type="match status" value="1"/>
</dbReference>
<dbReference type="InParanoid" id="A0A165FN23"/>
<dbReference type="PANTHER" id="PTHR23030:SF39">
    <property type="entry name" value="PROGRAMMED CELL DEATH 6-INTERACTING PROTEIN"/>
    <property type="match status" value="1"/>
</dbReference>
<feature type="compositionally biased region" description="Polar residues" evidence="2">
    <location>
        <begin position="771"/>
        <end position="781"/>
    </location>
</feature>
<dbReference type="SMART" id="SM01041">
    <property type="entry name" value="BRO1"/>
    <property type="match status" value="1"/>
</dbReference>